<evidence type="ECO:0000256" key="1">
    <source>
        <dbReference type="SAM" id="MobiDB-lite"/>
    </source>
</evidence>
<dbReference type="Proteomes" id="UP001149140">
    <property type="component" value="Unassembled WGS sequence"/>
</dbReference>
<reference evidence="2" key="1">
    <citation type="submission" date="2022-10" db="EMBL/GenBank/DDBJ databases">
        <title>The WGS of Solirubrobacter ginsenosidimutans DSM 21036.</title>
        <authorList>
            <person name="Jiang Z."/>
        </authorList>
    </citation>
    <scope>NUCLEOTIDE SEQUENCE</scope>
    <source>
        <strain evidence="2">DSM 21036</strain>
    </source>
</reference>
<keyword evidence="3" id="KW-1185">Reference proteome</keyword>
<dbReference type="RefSeq" id="WP_270042506.1">
    <property type="nucleotide sequence ID" value="NZ_JAPDOD010000023.1"/>
</dbReference>
<organism evidence="2 3">
    <name type="scientific">Solirubrobacter ginsenosidimutans</name>
    <dbReference type="NCBI Taxonomy" id="490573"/>
    <lineage>
        <taxon>Bacteria</taxon>
        <taxon>Bacillati</taxon>
        <taxon>Actinomycetota</taxon>
        <taxon>Thermoleophilia</taxon>
        <taxon>Solirubrobacterales</taxon>
        <taxon>Solirubrobacteraceae</taxon>
        <taxon>Solirubrobacter</taxon>
    </lineage>
</organism>
<protein>
    <submittedName>
        <fullName evidence="2">Uncharacterized protein</fullName>
    </submittedName>
</protein>
<evidence type="ECO:0000313" key="3">
    <source>
        <dbReference type="Proteomes" id="UP001149140"/>
    </source>
</evidence>
<sequence>MHGKKLSDDDEIRRVVARLARPHRSGGSVIERSAILAEGTGSAAIFRWITDHEGTAELAAPAAPPRGLHGSGFGGGVTPSRGPARYVLPTGALVP</sequence>
<dbReference type="AlphaFoldDB" id="A0A9X3S3A5"/>
<name>A0A9X3S3A5_9ACTN</name>
<evidence type="ECO:0000313" key="2">
    <source>
        <dbReference type="EMBL" id="MDA0163262.1"/>
    </source>
</evidence>
<dbReference type="EMBL" id="JAPDOD010000023">
    <property type="protein sequence ID" value="MDA0163262.1"/>
    <property type="molecule type" value="Genomic_DNA"/>
</dbReference>
<accession>A0A9X3S3A5</accession>
<proteinExistence type="predicted"/>
<gene>
    <name evidence="2" type="ORF">OM076_23510</name>
</gene>
<comment type="caution">
    <text evidence="2">The sequence shown here is derived from an EMBL/GenBank/DDBJ whole genome shotgun (WGS) entry which is preliminary data.</text>
</comment>
<feature type="region of interest" description="Disordered" evidence="1">
    <location>
        <begin position="67"/>
        <end position="95"/>
    </location>
</feature>